<dbReference type="InterPro" id="IPR006224">
    <property type="entry name" value="PsdUridine_synth_RluA-like_CS"/>
</dbReference>
<dbReference type="Gene3D" id="3.10.290.10">
    <property type="entry name" value="RNA-binding S4 domain"/>
    <property type="match status" value="1"/>
</dbReference>
<dbReference type="GO" id="GO:0006396">
    <property type="term" value="P:RNA processing"/>
    <property type="evidence" value="ECO:0007669"/>
    <property type="project" value="UniProtKB-ARBA"/>
</dbReference>
<evidence type="ECO:0000256" key="4">
    <source>
        <dbReference type="ARBA" id="ARBA00031870"/>
    </source>
</evidence>
<dbReference type="RefSeq" id="WP_007553640.1">
    <property type="nucleotide sequence ID" value="NZ_AENT01000001.1"/>
</dbReference>
<dbReference type="Gene3D" id="3.30.2350.10">
    <property type="entry name" value="Pseudouridine synthase"/>
    <property type="match status" value="1"/>
</dbReference>
<dbReference type="AlphaFoldDB" id="E4L7B0"/>
<dbReference type="PANTHER" id="PTHR21600">
    <property type="entry name" value="MITOCHONDRIAL RNA PSEUDOURIDINE SYNTHASE"/>
    <property type="match status" value="1"/>
</dbReference>
<gene>
    <name evidence="8" type="ORF">HMPREF9220_1258</name>
</gene>
<comment type="caution">
    <text evidence="8">The sequence shown here is derived from an EMBL/GenBank/DDBJ whole genome shotgun (WGS) entry which is preliminary data.</text>
</comment>
<feature type="domain" description="Pseudouridine synthase RsuA/RluA-like" evidence="7">
    <location>
        <begin position="83"/>
        <end position="235"/>
    </location>
</feature>
<dbReference type="EMBL" id="AENT01000001">
    <property type="protein sequence ID" value="EFR43321.1"/>
    <property type="molecule type" value="Genomic_DNA"/>
</dbReference>
<keyword evidence="6" id="KW-0694">RNA-binding</keyword>
<dbReference type="InterPro" id="IPR020103">
    <property type="entry name" value="PsdUridine_synth_cat_dom_sf"/>
</dbReference>
<keyword evidence="3 8" id="KW-0413">Isomerase</keyword>
<dbReference type="PANTHER" id="PTHR21600:SF83">
    <property type="entry name" value="PSEUDOURIDYLATE SYNTHASE RPUSD4, MITOCHONDRIAL"/>
    <property type="match status" value="1"/>
</dbReference>
<organism evidence="8 9">
    <name type="scientific">Dialister micraerophilus UPII 345-E</name>
    <dbReference type="NCBI Taxonomy" id="910314"/>
    <lineage>
        <taxon>Bacteria</taxon>
        <taxon>Bacillati</taxon>
        <taxon>Bacillota</taxon>
        <taxon>Negativicutes</taxon>
        <taxon>Veillonellales</taxon>
        <taxon>Veillonellaceae</taxon>
        <taxon>Dialister</taxon>
    </lineage>
</organism>
<dbReference type="SUPFAM" id="SSF55120">
    <property type="entry name" value="Pseudouridine synthase"/>
    <property type="match status" value="1"/>
</dbReference>
<dbReference type="PROSITE" id="PS50889">
    <property type="entry name" value="S4"/>
    <property type="match status" value="1"/>
</dbReference>
<proteinExistence type="inferred from homology"/>
<dbReference type="GO" id="GO:0001522">
    <property type="term" value="P:pseudouridine synthesis"/>
    <property type="evidence" value="ECO:0007669"/>
    <property type="project" value="InterPro"/>
</dbReference>
<evidence type="ECO:0000256" key="5">
    <source>
        <dbReference type="ARBA" id="ARBA00033164"/>
    </source>
</evidence>
<evidence type="ECO:0000313" key="8">
    <source>
        <dbReference type="EMBL" id="EFR43321.1"/>
    </source>
</evidence>
<dbReference type="GO" id="GO:0140098">
    <property type="term" value="F:catalytic activity, acting on RNA"/>
    <property type="evidence" value="ECO:0007669"/>
    <property type="project" value="UniProtKB-ARBA"/>
</dbReference>
<dbReference type="InterPro" id="IPR050188">
    <property type="entry name" value="RluA_PseudoU_synthase"/>
</dbReference>
<dbReference type="GO" id="GO:0009982">
    <property type="term" value="F:pseudouridine synthase activity"/>
    <property type="evidence" value="ECO:0007669"/>
    <property type="project" value="InterPro"/>
</dbReference>
<protein>
    <recommendedName>
        <fullName evidence="4">RNA pseudouridylate synthase</fullName>
    </recommendedName>
    <alternativeName>
        <fullName evidence="5">RNA-uridine isomerase</fullName>
    </alternativeName>
</protein>
<dbReference type="SUPFAM" id="SSF55174">
    <property type="entry name" value="Alpha-L RNA-binding motif"/>
    <property type="match status" value="1"/>
</dbReference>
<dbReference type="CDD" id="cd02869">
    <property type="entry name" value="PseudoU_synth_RluA_like"/>
    <property type="match status" value="1"/>
</dbReference>
<accession>E4L7B0</accession>
<evidence type="ECO:0000256" key="6">
    <source>
        <dbReference type="PROSITE-ProRule" id="PRU00182"/>
    </source>
</evidence>
<dbReference type="InterPro" id="IPR006145">
    <property type="entry name" value="PsdUridine_synth_RsuA/RluA"/>
</dbReference>
<evidence type="ECO:0000256" key="1">
    <source>
        <dbReference type="ARBA" id="ARBA00000073"/>
    </source>
</evidence>
<reference evidence="8 9" key="1">
    <citation type="submission" date="2010-11" db="EMBL/GenBank/DDBJ databases">
        <authorList>
            <person name="Durkin A.S."/>
            <person name="Madupu R."/>
            <person name="Torralba M."/>
            <person name="Gillis M."/>
            <person name="Methe B."/>
            <person name="Sutton G."/>
            <person name="Nelson K.E."/>
        </authorList>
    </citation>
    <scope>NUCLEOTIDE SEQUENCE [LARGE SCALE GENOMIC DNA]</scope>
    <source>
        <strain evidence="8 9">UPII 345-E</strain>
    </source>
</reference>
<dbReference type="OrthoDB" id="9807829at2"/>
<evidence type="ECO:0000259" key="7">
    <source>
        <dbReference type="Pfam" id="PF00849"/>
    </source>
</evidence>
<dbReference type="GO" id="GO:0003723">
    <property type="term" value="F:RNA binding"/>
    <property type="evidence" value="ECO:0007669"/>
    <property type="project" value="UniProtKB-KW"/>
</dbReference>
<evidence type="ECO:0000256" key="2">
    <source>
        <dbReference type="ARBA" id="ARBA00010876"/>
    </source>
</evidence>
<evidence type="ECO:0000313" key="9">
    <source>
        <dbReference type="Proteomes" id="UP000004594"/>
    </source>
</evidence>
<comment type="catalytic activity">
    <reaction evidence="1">
        <text>a uridine in RNA = a pseudouridine in RNA</text>
        <dbReference type="Rhea" id="RHEA:48348"/>
        <dbReference type="Rhea" id="RHEA-COMP:12068"/>
        <dbReference type="Rhea" id="RHEA-COMP:12069"/>
        <dbReference type="ChEBI" id="CHEBI:65314"/>
        <dbReference type="ChEBI" id="CHEBI:65315"/>
    </reaction>
</comment>
<evidence type="ECO:0000256" key="3">
    <source>
        <dbReference type="ARBA" id="ARBA00023235"/>
    </source>
</evidence>
<name>E4L7B0_9FIRM</name>
<dbReference type="Pfam" id="PF00849">
    <property type="entry name" value="PseudoU_synth_2"/>
    <property type="match status" value="1"/>
</dbReference>
<dbReference type="Proteomes" id="UP000004594">
    <property type="component" value="Unassembled WGS sequence"/>
</dbReference>
<dbReference type="eggNOG" id="COG0564">
    <property type="taxonomic scope" value="Bacteria"/>
</dbReference>
<dbReference type="PROSITE" id="PS01129">
    <property type="entry name" value="PSI_RLU"/>
    <property type="match status" value="1"/>
</dbReference>
<comment type="similarity">
    <text evidence="2">Belongs to the pseudouridine synthase RluA family.</text>
</comment>
<dbReference type="InterPro" id="IPR036986">
    <property type="entry name" value="S4_RNA-bd_sf"/>
</dbReference>
<sequence length="303" mass="35274">MREYKITSDKNGKRLDNYIKEKEKIPHFIFIKSLKKNKIKVNGKKESGNYKLKTGDIVTSYIENKNKNEKEKIHFSINYEDENIIIAEKEAGILCNDTTNKEEKTLHDEINEYLKGKNEPEAYPVHRIDLNTTGLVIFAKNMHARAILDRAIKERNIKKYYLCVTTGTMKKKSGKLEHQLFKDAKNNKVYIYEKPCKGSKTATMNYKCLKTENGLSLVECELITGRTHQIRSQLSYIGYPILGDDKYGNKTINKTYKERKQLLCAYKIKINFDGKGDILDYLEGKEIKAKKIPFIKKYFKNKA</sequence>